<organism evidence="1 2">
    <name type="scientific">Microdochium trichocladiopsis</name>
    <dbReference type="NCBI Taxonomy" id="1682393"/>
    <lineage>
        <taxon>Eukaryota</taxon>
        <taxon>Fungi</taxon>
        <taxon>Dikarya</taxon>
        <taxon>Ascomycota</taxon>
        <taxon>Pezizomycotina</taxon>
        <taxon>Sordariomycetes</taxon>
        <taxon>Xylariomycetidae</taxon>
        <taxon>Xylariales</taxon>
        <taxon>Microdochiaceae</taxon>
        <taxon>Microdochium</taxon>
    </lineage>
</organism>
<evidence type="ECO:0000313" key="2">
    <source>
        <dbReference type="Proteomes" id="UP000756346"/>
    </source>
</evidence>
<protein>
    <submittedName>
        <fullName evidence="1">Uncharacterized protein</fullName>
    </submittedName>
</protein>
<evidence type="ECO:0000313" key="1">
    <source>
        <dbReference type="EMBL" id="KAH7037714.1"/>
    </source>
</evidence>
<dbReference type="EMBL" id="JAGTJQ010000002">
    <property type="protein sequence ID" value="KAH7037714.1"/>
    <property type="molecule type" value="Genomic_DNA"/>
</dbReference>
<proteinExistence type="predicted"/>
<comment type="caution">
    <text evidence="1">The sequence shown here is derived from an EMBL/GenBank/DDBJ whole genome shotgun (WGS) entry which is preliminary data.</text>
</comment>
<dbReference type="AlphaFoldDB" id="A0A9P8YEE7"/>
<sequence>MDQHCFSRSQLLRPSAAVAHCQWLSRGLHALDTFTDIALNHLRRDASLALISIFFFMRSTRIQADRMHSPRISFFCFLHKDLDPSCKETQPESKPTTPASVDREGTYLPLVIASAFERLSTRTDLSIVTKGLLSNWPFDDIQDFCSTTTVMPTTMNCHGTDDYFRPFCRVIDVKRICPLLSTTWTKLDYRQIALADRHGLMESL</sequence>
<dbReference type="RefSeq" id="XP_046016835.1">
    <property type="nucleotide sequence ID" value="XM_046163237.1"/>
</dbReference>
<reference evidence="1" key="1">
    <citation type="journal article" date="2021" name="Nat. Commun.">
        <title>Genetic determinants of endophytism in the Arabidopsis root mycobiome.</title>
        <authorList>
            <person name="Mesny F."/>
            <person name="Miyauchi S."/>
            <person name="Thiergart T."/>
            <person name="Pickel B."/>
            <person name="Atanasova L."/>
            <person name="Karlsson M."/>
            <person name="Huettel B."/>
            <person name="Barry K.W."/>
            <person name="Haridas S."/>
            <person name="Chen C."/>
            <person name="Bauer D."/>
            <person name="Andreopoulos W."/>
            <person name="Pangilinan J."/>
            <person name="LaButti K."/>
            <person name="Riley R."/>
            <person name="Lipzen A."/>
            <person name="Clum A."/>
            <person name="Drula E."/>
            <person name="Henrissat B."/>
            <person name="Kohler A."/>
            <person name="Grigoriev I.V."/>
            <person name="Martin F.M."/>
            <person name="Hacquard S."/>
        </authorList>
    </citation>
    <scope>NUCLEOTIDE SEQUENCE</scope>
    <source>
        <strain evidence="1">MPI-CAGE-CH-0230</strain>
    </source>
</reference>
<dbReference type="Proteomes" id="UP000756346">
    <property type="component" value="Unassembled WGS sequence"/>
</dbReference>
<gene>
    <name evidence="1" type="ORF">B0I36DRAFT_70038</name>
</gene>
<dbReference type="GeneID" id="70192783"/>
<keyword evidence="2" id="KW-1185">Reference proteome</keyword>
<accession>A0A9P8YEE7</accession>
<name>A0A9P8YEE7_9PEZI</name>